<gene>
    <name evidence="1" type="ORF">CLAFUR5_05459</name>
</gene>
<dbReference type="OrthoDB" id="10475050at2759"/>
<evidence type="ECO:0000313" key="1">
    <source>
        <dbReference type="EMBL" id="UJO17901.1"/>
    </source>
</evidence>
<dbReference type="RefSeq" id="XP_047762267.1">
    <property type="nucleotide sequence ID" value="XM_047904607.1"/>
</dbReference>
<evidence type="ECO:0000313" key="2">
    <source>
        <dbReference type="Proteomes" id="UP000756132"/>
    </source>
</evidence>
<keyword evidence="2" id="KW-1185">Reference proteome</keyword>
<sequence length="203" mass="22035">MAGSTQLVNSRLTLSAQDLTFPYRTITETNSMVIPTTTKYLSTTQTSTRTTIVDLWTASPACTAVPKFEWVRDWRSQRSQRTADLVKAACSCIEIPESTSTTLAIATSTPTVTITEGITGLAEVTAVETQVVVHTHTKFTFLSNEMKVDLANRTVVLNDKSLVLPRIDRVGAAHQSNRSSRAGPGAMMAGVVRHIGAWKHAIS</sequence>
<reference evidence="1" key="1">
    <citation type="submission" date="2021-12" db="EMBL/GenBank/DDBJ databases">
        <authorList>
            <person name="Zaccaron A."/>
            <person name="Stergiopoulos I."/>
        </authorList>
    </citation>
    <scope>NUCLEOTIDE SEQUENCE</scope>
    <source>
        <strain evidence="1">Race5_Kim</strain>
    </source>
</reference>
<dbReference type="KEGG" id="ffu:CLAFUR5_05459"/>
<dbReference type="AlphaFoldDB" id="A0A9Q8LHT5"/>
<proteinExistence type="predicted"/>
<dbReference type="EMBL" id="CP090167">
    <property type="protein sequence ID" value="UJO17901.1"/>
    <property type="molecule type" value="Genomic_DNA"/>
</dbReference>
<protein>
    <submittedName>
        <fullName evidence="1">Uncharacterized protein</fullName>
    </submittedName>
</protein>
<dbReference type="Proteomes" id="UP000756132">
    <property type="component" value="Chromosome 5"/>
</dbReference>
<name>A0A9Q8LHT5_PASFU</name>
<accession>A0A9Q8LHT5</accession>
<reference evidence="1" key="2">
    <citation type="journal article" date="2022" name="Microb. Genom.">
        <title>A chromosome-scale genome assembly of the tomato pathogen Cladosporium fulvum reveals a compartmentalized genome architecture and the presence of a dispensable chromosome.</title>
        <authorList>
            <person name="Zaccaron A.Z."/>
            <person name="Chen L.H."/>
            <person name="Samaras A."/>
            <person name="Stergiopoulos I."/>
        </authorList>
    </citation>
    <scope>NUCLEOTIDE SEQUENCE</scope>
    <source>
        <strain evidence="1">Race5_Kim</strain>
    </source>
</reference>
<dbReference type="OMA" id="FPYRTIT"/>
<dbReference type="GeneID" id="71985337"/>
<organism evidence="1 2">
    <name type="scientific">Passalora fulva</name>
    <name type="common">Tomato leaf mold</name>
    <name type="synonym">Cladosporium fulvum</name>
    <dbReference type="NCBI Taxonomy" id="5499"/>
    <lineage>
        <taxon>Eukaryota</taxon>
        <taxon>Fungi</taxon>
        <taxon>Dikarya</taxon>
        <taxon>Ascomycota</taxon>
        <taxon>Pezizomycotina</taxon>
        <taxon>Dothideomycetes</taxon>
        <taxon>Dothideomycetidae</taxon>
        <taxon>Mycosphaerellales</taxon>
        <taxon>Mycosphaerellaceae</taxon>
        <taxon>Fulvia</taxon>
    </lineage>
</organism>